<dbReference type="Proteomes" id="UP000507245">
    <property type="component" value="Unassembled WGS sequence"/>
</dbReference>
<dbReference type="EMBL" id="CAEKKB010000006">
    <property type="protein sequence ID" value="CAB4313555.1"/>
    <property type="molecule type" value="Genomic_DNA"/>
</dbReference>
<accession>A0A6J5XNK8</accession>
<keyword evidence="2" id="KW-1185">Reference proteome</keyword>
<proteinExistence type="predicted"/>
<organism evidence="1 2">
    <name type="scientific">Prunus armeniaca</name>
    <name type="common">Apricot</name>
    <name type="synonym">Armeniaca vulgaris</name>
    <dbReference type="NCBI Taxonomy" id="36596"/>
    <lineage>
        <taxon>Eukaryota</taxon>
        <taxon>Viridiplantae</taxon>
        <taxon>Streptophyta</taxon>
        <taxon>Embryophyta</taxon>
        <taxon>Tracheophyta</taxon>
        <taxon>Spermatophyta</taxon>
        <taxon>Magnoliopsida</taxon>
        <taxon>eudicotyledons</taxon>
        <taxon>Gunneridae</taxon>
        <taxon>Pentapetalae</taxon>
        <taxon>rosids</taxon>
        <taxon>fabids</taxon>
        <taxon>Rosales</taxon>
        <taxon>Rosaceae</taxon>
        <taxon>Amygdaloideae</taxon>
        <taxon>Amygdaleae</taxon>
        <taxon>Prunus</taxon>
    </lineage>
</organism>
<dbReference type="AlphaFoldDB" id="A0A6J5XNK8"/>
<reference evidence="2" key="1">
    <citation type="journal article" date="2020" name="Genome Biol.">
        <title>Gamete binning: chromosome-level and haplotype-resolved genome assembly enabled by high-throughput single-cell sequencing of gamete genomes.</title>
        <authorList>
            <person name="Campoy J.A."/>
            <person name="Sun H."/>
            <person name="Goel M."/>
            <person name="Jiao W.-B."/>
            <person name="Folz-Donahue K."/>
            <person name="Wang N."/>
            <person name="Rubio M."/>
            <person name="Liu C."/>
            <person name="Kukat C."/>
            <person name="Ruiz D."/>
            <person name="Huettel B."/>
            <person name="Schneeberger K."/>
        </authorList>
    </citation>
    <scope>NUCLEOTIDE SEQUENCE [LARGE SCALE GENOMIC DNA]</scope>
    <source>
        <strain evidence="2">cv. Rojo Pasion</strain>
    </source>
</reference>
<sequence length="293" mass="32419">MDAIPAIPRVPRSQPNPSVSMTTNSLFVLPEAATFYQEVVSKRKFVVERSYTLDALPTKAWCDTSQLFTHYKLHTLNALSHKFNASAIKEFYSNLPVDPQVTNFCVFVRNVPLIVRPSLINRTLGFRSYPGLDYAQFSVALSQYTIASFRTMASPFFLLPRHEGTLVFPYLLHLLCEKNQVPSTASDLWQPSPIPYGKASIAMSQKVSKTLLTTVSSVPSSYESDELKKQLTAKEQQIQHILSLIPSSFAPGLDTGHCPVAATLSPLKETCVLNSDDIGSDIPPGDFEGSLVF</sequence>
<evidence type="ECO:0000313" key="2">
    <source>
        <dbReference type="Proteomes" id="UP000507245"/>
    </source>
</evidence>
<evidence type="ECO:0000313" key="1">
    <source>
        <dbReference type="EMBL" id="CAB4313555.1"/>
    </source>
</evidence>
<gene>
    <name evidence="1" type="ORF">ORAREDHAP_LOCUS36738</name>
</gene>
<protein>
    <submittedName>
        <fullName evidence="1">Uncharacterized protein</fullName>
    </submittedName>
</protein>
<name>A0A6J5XNK8_PRUAR</name>